<dbReference type="InterPro" id="IPR015273">
    <property type="entry name" value="Cys-tRNA-synt_Ia_DALR"/>
</dbReference>
<evidence type="ECO:0000256" key="6">
    <source>
        <dbReference type="ARBA" id="ARBA00022723"/>
    </source>
</evidence>
<evidence type="ECO:0000313" key="15">
    <source>
        <dbReference type="EMBL" id="AJQ96265.1"/>
    </source>
</evidence>
<feature type="binding site" evidence="13">
    <location>
        <position position="271"/>
    </location>
    <ligand>
        <name>ATP</name>
        <dbReference type="ChEBI" id="CHEBI:30616"/>
    </ligand>
</feature>
<name>A0A0C5VAD0_9GAMM</name>
<sequence length="460" mass="52025">MEIKIHNTLVGSKQVFKPIDPEKVTIYVCGPTVYNRIHIGNARPAVIFDTFVRLLRQIYPKVVYARNITDVDDKINNAARELGVDISVVAEKYALAYQEDMAALHNFEPDIQPRATEHIDEMINIIQALIDRGHAYVSDHHVLFNVPSMADYGKLSKRNIDDMIAGARVEVASYKKDPMDFVLWKPSTDDLPGWDSPWGRGRPGWHIECSAMIQKHLGETIDIHGGGADLVFPHHENELAQGTCCHDHPVEYVRYWMHNGMLNIGGEKMSKSLGNFITVAELLEQYQGEVLRFALLSAQYRSLLNFTDDLLNQSKAALDRFYTVLRELKYVEALPVSEFSSLPVVKALADDMNTPEALAAMHQLASELFKATDPAEKAKLKGQFVTSGQLLGLFNHDPEQWFKQGNADSLSEALIDAKIQERADAKKARDFGKADEIRNWLLERGVEIQDTREGTRWQRI</sequence>
<evidence type="ECO:0000256" key="8">
    <source>
        <dbReference type="ARBA" id="ARBA00022833"/>
    </source>
</evidence>
<dbReference type="PANTHER" id="PTHR10890">
    <property type="entry name" value="CYSTEINYL-TRNA SYNTHETASE"/>
    <property type="match status" value="1"/>
</dbReference>
<comment type="subcellular location">
    <subcellularLocation>
        <location evidence="1 13">Cytoplasm</location>
    </subcellularLocation>
</comment>
<dbReference type="PRINTS" id="PR00983">
    <property type="entry name" value="TRNASYNTHCYS"/>
</dbReference>
<organism evidence="15 16">
    <name type="scientific">Gynuella sunshinyii YC6258</name>
    <dbReference type="NCBI Taxonomy" id="1445510"/>
    <lineage>
        <taxon>Bacteria</taxon>
        <taxon>Pseudomonadati</taxon>
        <taxon>Pseudomonadota</taxon>
        <taxon>Gammaproteobacteria</taxon>
        <taxon>Oceanospirillales</taxon>
        <taxon>Saccharospirillaceae</taxon>
        <taxon>Gynuella</taxon>
    </lineage>
</organism>
<dbReference type="InterPro" id="IPR032678">
    <property type="entry name" value="tRNA-synt_1_cat_dom"/>
</dbReference>
<accession>A0A0C5VAD0</accession>
<dbReference type="GO" id="GO:0005829">
    <property type="term" value="C:cytosol"/>
    <property type="evidence" value="ECO:0007669"/>
    <property type="project" value="TreeGrafter"/>
</dbReference>
<feature type="short sequence motif" description="'HIGH' region" evidence="13">
    <location>
        <begin position="31"/>
        <end position="41"/>
    </location>
</feature>
<comment type="cofactor">
    <cofactor evidence="13">
        <name>Zn(2+)</name>
        <dbReference type="ChEBI" id="CHEBI:29105"/>
    </cofactor>
    <text evidence="13">Binds 1 zinc ion per subunit.</text>
</comment>
<dbReference type="EC" id="6.1.1.16" evidence="13"/>
<evidence type="ECO:0000256" key="12">
    <source>
        <dbReference type="ARBA" id="ARBA00047398"/>
    </source>
</evidence>
<dbReference type="Proteomes" id="UP000032266">
    <property type="component" value="Chromosome"/>
</dbReference>
<evidence type="ECO:0000256" key="1">
    <source>
        <dbReference type="ARBA" id="ARBA00004496"/>
    </source>
</evidence>
<keyword evidence="4 13" id="KW-0963">Cytoplasm</keyword>
<dbReference type="Gene3D" id="1.20.120.1910">
    <property type="entry name" value="Cysteine-tRNA ligase, C-terminal anti-codon recognition domain"/>
    <property type="match status" value="1"/>
</dbReference>
<dbReference type="STRING" id="1445510.YC6258_04231"/>
<comment type="subunit">
    <text evidence="3 13">Monomer.</text>
</comment>
<evidence type="ECO:0000256" key="7">
    <source>
        <dbReference type="ARBA" id="ARBA00022741"/>
    </source>
</evidence>
<keyword evidence="6 13" id="KW-0479">Metal-binding</keyword>
<evidence type="ECO:0000256" key="3">
    <source>
        <dbReference type="ARBA" id="ARBA00011245"/>
    </source>
</evidence>
<keyword evidence="9 13" id="KW-0067">ATP-binding</keyword>
<dbReference type="PANTHER" id="PTHR10890:SF3">
    <property type="entry name" value="CYSTEINE--TRNA LIGASE, CYTOPLASMIC"/>
    <property type="match status" value="1"/>
</dbReference>
<evidence type="ECO:0000313" key="16">
    <source>
        <dbReference type="Proteomes" id="UP000032266"/>
    </source>
</evidence>
<keyword evidence="10 13" id="KW-0648">Protein biosynthesis</keyword>
<dbReference type="Gene3D" id="3.40.50.620">
    <property type="entry name" value="HUPs"/>
    <property type="match status" value="1"/>
</dbReference>
<dbReference type="GO" id="GO:0006423">
    <property type="term" value="P:cysteinyl-tRNA aminoacylation"/>
    <property type="evidence" value="ECO:0007669"/>
    <property type="project" value="UniProtKB-UniRule"/>
</dbReference>
<feature type="binding site" evidence="13">
    <location>
        <position position="238"/>
    </location>
    <ligand>
        <name>Zn(2+)</name>
        <dbReference type="ChEBI" id="CHEBI:29105"/>
    </ligand>
</feature>
<gene>
    <name evidence="13" type="primary">cysS</name>
    <name evidence="15" type="ORF">YC6258_04231</name>
</gene>
<dbReference type="InterPro" id="IPR015803">
    <property type="entry name" value="Cys-tRNA-ligase"/>
</dbReference>
<dbReference type="Pfam" id="PF01406">
    <property type="entry name" value="tRNA-synt_1e"/>
    <property type="match status" value="1"/>
</dbReference>
<dbReference type="SUPFAM" id="SSF47323">
    <property type="entry name" value="Anticodon-binding domain of a subclass of class I aminoacyl-tRNA synthetases"/>
    <property type="match status" value="1"/>
</dbReference>
<feature type="domain" description="Cysteinyl-tRNA synthetase class Ia DALR" evidence="14">
    <location>
        <begin position="343"/>
        <end position="402"/>
    </location>
</feature>
<dbReference type="GO" id="GO:0005524">
    <property type="term" value="F:ATP binding"/>
    <property type="evidence" value="ECO:0007669"/>
    <property type="project" value="UniProtKB-UniRule"/>
</dbReference>
<dbReference type="InterPro" id="IPR024909">
    <property type="entry name" value="Cys-tRNA/MSH_ligase"/>
</dbReference>
<evidence type="ECO:0000256" key="10">
    <source>
        <dbReference type="ARBA" id="ARBA00022917"/>
    </source>
</evidence>
<comment type="similarity">
    <text evidence="2 13">Belongs to the class-I aminoacyl-tRNA synthetase family.</text>
</comment>
<keyword evidence="7 13" id="KW-0547">Nucleotide-binding</keyword>
<feature type="binding site" evidence="13">
    <location>
        <position position="29"/>
    </location>
    <ligand>
        <name>Zn(2+)</name>
        <dbReference type="ChEBI" id="CHEBI:29105"/>
    </ligand>
</feature>
<proteinExistence type="inferred from homology"/>
<evidence type="ECO:0000256" key="2">
    <source>
        <dbReference type="ARBA" id="ARBA00005594"/>
    </source>
</evidence>
<evidence type="ECO:0000259" key="14">
    <source>
        <dbReference type="SMART" id="SM00840"/>
    </source>
</evidence>
<dbReference type="InterPro" id="IPR009080">
    <property type="entry name" value="tRNAsynth_Ia_anticodon-bd"/>
</dbReference>
<keyword evidence="8 13" id="KW-0862">Zinc</keyword>
<dbReference type="HAMAP" id="MF_00041">
    <property type="entry name" value="Cys_tRNA_synth"/>
    <property type="match status" value="1"/>
</dbReference>
<feature type="binding site" evidence="13">
    <location>
        <position position="209"/>
    </location>
    <ligand>
        <name>Zn(2+)</name>
        <dbReference type="ChEBI" id="CHEBI:29105"/>
    </ligand>
</feature>
<dbReference type="NCBIfam" id="TIGR00435">
    <property type="entry name" value="cysS"/>
    <property type="match status" value="1"/>
</dbReference>
<reference evidence="15 16" key="1">
    <citation type="submission" date="2014-01" db="EMBL/GenBank/DDBJ databases">
        <title>Full genme sequencing of cellulolytic bacterium Gynuella sunshinyii YC6258T gen. nov., sp. nov.</title>
        <authorList>
            <person name="Khan H."/>
            <person name="Chung E.J."/>
            <person name="Chung Y.R."/>
        </authorList>
    </citation>
    <scope>NUCLEOTIDE SEQUENCE [LARGE SCALE GENOMIC DNA]</scope>
    <source>
        <strain evidence="15 16">YC6258</strain>
    </source>
</reference>
<feature type="binding site" evidence="13">
    <location>
        <position position="234"/>
    </location>
    <ligand>
        <name>Zn(2+)</name>
        <dbReference type="ChEBI" id="CHEBI:29105"/>
    </ligand>
</feature>
<dbReference type="RefSeq" id="WP_044618315.1">
    <property type="nucleotide sequence ID" value="NZ_CP007142.1"/>
</dbReference>
<evidence type="ECO:0000256" key="5">
    <source>
        <dbReference type="ARBA" id="ARBA00022598"/>
    </source>
</evidence>
<dbReference type="CDD" id="cd00672">
    <property type="entry name" value="CysRS_core"/>
    <property type="match status" value="1"/>
</dbReference>
<dbReference type="FunFam" id="3.40.50.620:FF:000068">
    <property type="entry name" value="Cysteine--tRNA ligase"/>
    <property type="match status" value="1"/>
</dbReference>
<dbReference type="PATRIC" id="fig|1445510.3.peg.4199"/>
<dbReference type="SUPFAM" id="SSF52374">
    <property type="entry name" value="Nucleotidylyl transferase"/>
    <property type="match status" value="1"/>
</dbReference>
<dbReference type="EMBL" id="CP007142">
    <property type="protein sequence ID" value="AJQ96265.1"/>
    <property type="molecule type" value="Genomic_DNA"/>
</dbReference>
<evidence type="ECO:0000256" key="11">
    <source>
        <dbReference type="ARBA" id="ARBA00023146"/>
    </source>
</evidence>
<comment type="catalytic activity">
    <reaction evidence="12 13">
        <text>tRNA(Cys) + L-cysteine + ATP = L-cysteinyl-tRNA(Cys) + AMP + diphosphate</text>
        <dbReference type="Rhea" id="RHEA:17773"/>
        <dbReference type="Rhea" id="RHEA-COMP:9661"/>
        <dbReference type="Rhea" id="RHEA-COMP:9679"/>
        <dbReference type="ChEBI" id="CHEBI:30616"/>
        <dbReference type="ChEBI" id="CHEBI:33019"/>
        <dbReference type="ChEBI" id="CHEBI:35235"/>
        <dbReference type="ChEBI" id="CHEBI:78442"/>
        <dbReference type="ChEBI" id="CHEBI:78517"/>
        <dbReference type="ChEBI" id="CHEBI:456215"/>
        <dbReference type="EC" id="6.1.1.16"/>
    </reaction>
</comment>
<keyword evidence="5 13" id="KW-0436">Ligase</keyword>
<evidence type="ECO:0000256" key="4">
    <source>
        <dbReference type="ARBA" id="ARBA00022490"/>
    </source>
</evidence>
<keyword evidence="16" id="KW-1185">Reference proteome</keyword>
<keyword evidence="11 13" id="KW-0030">Aminoacyl-tRNA synthetase</keyword>
<dbReference type="Pfam" id="PF09190">
    <property type="entry name" value="DALR_2"/>
    <property type="match status" value="1"/>
</dbReference>
<dbReference type="SMART" id="SM00840">
    <property type="entry name" value="DALR_2"/>
    <property type="match status" value="1"/>
</dbReference>
<dbReference type="HOGENOM" id="CLU_013528_0_1_6"/>
<dbReference type="GO" id="GO:0008270">
    <property type="term" value="F:zinc ion binding"/>
    <property type="evidence" value="ECO:0007669"/>
    <property type="project" value="UniProtKB-UniRule"/>
</dbReference>
<feature type="short sequence motif" description="'KMSKS' region" evidence="13">
    <location>
        <begin position="268"/>
        <end position="272"/>
    </location>
</feature>
<evidence type="ECO:0000256" key="13">
    <source>
        <dbReference type="HAMAP-Rule" id="MF_00041"/>
    </source>
</evidence>
<dbReference type="KEGG" id="gsn:YC6258_04231"/>
<dbReference type="GO" id="GO:0004817">
    <property type="term" value="F:cysteine-tRNA ligase activity"/>
    <property type="evidence" value="ECO:0007669"/>
    <property type="project" value="UniProtKB-UniRule"/>
</dbReference>
<protein>
    <recommendedName>
        <fullName evidence="13">Cysteine--tRNA ligase</fullName>
        <ecNumber evidence="13">6.1.1.16</ecNumber>
    </recommendedName>
    <alternativeName>
        <fullName evidence="13">Cysteinyl-tRNA synthetase</fullName>
        <shortName evidence="13">CysRS</shortName>
    </alternativeName>
</protein>
<evidence type="ECO:0000256" key="9">
    <source>
        <dbReference type="ARBA" id="ARBA00022840"/>
    </source>
</evidence>
<dbReference type="InterPro" id="IPR014729">
    <property type="entry name" value="Rossmann-like_a/b/a_fold"/>
</dbReference>
<dbReference type="CDD" id="cd07963">
    <property type="entry name" value="Anticodon_Ia_Cys"/>
    <property type="match status" value="1"/>
</dbReference>
<dbReference type="OrthoDB" id="9815130at2"/>
<dbReference type="AlphaFoldDB" id="A0A0C5VAD0"/>